<feature type="domain" description="PPIase FKBP-type" evidence="8">
    <location>
        <begin position="50"/>
        <end position="143"/>
    </location>
</feature>
<keyword evidence="4 5" id="KW-0413">Isomerase</keyword>
<evidence type="ECO:0000256" key="3">
    <source>
        <dbReference type="ARBA" id="ARBA00023110"/>
    </source>
</evidence>
<feature type="signal peptide" evidence="7">
    <location>
        <begin position="1"/>
        <end position="25"/>
    </location>
</feature>
<dbReference type="Gene3D" id="3.10.50.40">
    <property type="match status" value="1"/>
</dbReference>
<reference evidence="9 10" key="1">
    <citation type="submission" date="2019-07" db="EMBL/GenBank/DDBJ databases">
        <title>Genome sequencing for Ferrovibrio sp. K5.</title>
        <authorList>
            <person name="Park S.-J."/>
        </authorList>
    </citation>
    <scope>NUCLEOTIDE SEQUENCE [LARGE SCALE GENOMIC DNA]</scope>
    <source>
        <strain evidence="9 10">K5</strain>
    </source>
</reference>
<dbReference type="InterPro" id="IPR046357">
    <property type="entry name" value="PPIase_dom_sf"/>
</dbReference>
<dbReference type="PROSITE" id="PS51318">
    <property type="entry name" value="TAT"/>
    <property type="match status" value="1"/>
</dbReference>
<dbReference type="OrthoDB" id="9812109at2"/>
<gene>
    <name evidence="9" type="ORF">FNB15_10825</name>
</gene>
<evidence type="ECO:0000313" key="10">
    <source>
        <dbReference type="Proteomes" id="UP000317496"/>
    </source>
</evidence>
<evidence type="ECO:0000256" key="7">
    <source>
        <dbReference type="SAM" id="SignalP"/>
    </source>
</evidence>
<evidence type="ECO:0000313" key="9">
    <source>
        <dbReference type="EMBL" id="QDO97732.1"/>
    </source>
</evidence>
<dbReference type="RefSeq" id="WP_144068713.1">
    <property type="nucleotide sequence ID" value="NZ_CP041636.1"/>
</dbReference>
<dbReference type="Proteomes" id="UP000317496">
    <property type="component" value="Chromosome"/>
</dbReference>
<evidence type="ECO:0000256" key="5">
    <source>
        <dbReference type="PROSITE-ProRule" id="PRU00277"/>
    </source>
</evidence>
<evidence type="ECO:0000256" key="6">
    <source>
        <dbReference type="RuleBase" id="RU003915"/>
    </source>
</evidence>
<organism evidence="9 10">
    <name type="scientific">Ferrovibrio terrae</name>
    <dbReference type="NCBI Taxonomy" id="2594003"/>
    <lineage>
        <taxon>Bacteria</taxon>
        <taxon>Pseudomonadati</taxon>
        <taxon>Pseudomonadota</taxon>
        <taxon>Alphaproteobacteria</taxon>
        <taxon>Rhodospirillales</taxon>
        <taxon>Rhodospirillaceae</taxon>
        <taxon>Ferrovibrio</taxon>
    </lineage>
</organism>
<keyword evidence="10" id="KW-1185">Reference proteome</keyword>
<dbReference type="PANTHER" id="PTHR43811">
    <property type="entry name" value="FKBP-TYPE PEPTIDYL-PROLYL CIS-TRANS ISOMERASE FKPA"/>
    <property type="match status" value="1"/>
</dbReference>
<dbReference type="PANTHER" id="PTHR43811:SF19">
    <property type="entry name" value="39 KDA FK506-BINDING NUCLEAR PROTEIN"/>
    <property type="match status" value="1"/>
</dbReference>
<dbReference type="Pfam" id="PF00254">
    <property type="entry name" value="FKBP_C"/>
    <property type="match status" value="1"/>
</dbReference>
<evidence type="ECO:0000256" key="2">
    <source>
        <dbReference type="ARBA" id="ARBA00006577"/>
    </source>
</evidence>
<evidence type="ECO:0000256" key="4">
    <source>
        <dbReference type="ARBA" id="ARBA00023235"/>
    </source>
</evidence>
<accession>A0A516H1T1</accession>
<proteinExistence type="inferred from homology"/>
<dbReference type="EMBL" id="CP041636">
    <property type="protein sequence ID" value="QDO97732.1"/>
    <property type="molecule type" value="Genomic_DNA"/>
</dbReference>
<dbReference type="GO" id="GO:0003755">
    <property type="term" value="F:peptidyl-prolyl cis-trans isomerase activity"/>
    <property type="evidence" value="ECO:0007669"/>
    <property type="project" value="UniProtKB-UniRule"/>
</dbReference>
<dbReference type="FunFam" id="3.10.50.40:FF:000006">
    <property type="entry name" value="Peptidyl-prolyl cis-trans isomerase"/>
    <property type="match status" value="1"/>
</dbReference>
<evidence type="ECO:0000259" key="8">
    <source>
        <dbReference type="PROSITE" id="PS50059"/>
    </source>
</evidence>
<dbReference type="InterPro" id="IPR006311">
    <property type="entry name" value="TAT_signal"/>
</dbReference>
<dbReference type="SUPFAM" id="SSF54534">
    <property type="entry name" value="FKBP-like"/>
    <property type="match status" value="1"/>
</dbReference>
<comment type="catalytic activity">
    <reaction evidence="1 5 6">
        <text>[protein]-peptidylproline (omega=180) = [protein]-peptidylproline (omega=0)</text>
        <dbReference type="Rhea" id="RHEA:16237"/>
        <dbReference type="Rhea" id="RHEA-COMP:10747"/>
        <dbReference type="Rhea" id="RHEA-COMP:10748"/>
        <dbReference type="ChEBI" id="CHEBI:83833"/>
        <dbReference type="ChEBI" id="CHEBI:83834"/>
        <dbReference type="EC" id="5.2.1.8"/>
    </reaction>
</comment>
<dbReference type="EC" id="5.2.1.8" evidence="6"/>
<keyword evidence="7" id="KW-0732">Signal</keyword>
<name>A0A516H1T1_9PROT</name>
<sequence length="143" mass="14864">MSLSRRAFASLAAAAALLVALPATAQEKTTASGLRYTDTKLGNGATAQPGQTATVHYTGWLYIAGEKGRQFDSSRTRGQPFSFPLGGGRVIKGWDEGVVGMKVGGQRTLIIPPQIAYGAQGAGGGVIPPNATLIFDVELMDVK</sequence>
<dbReference type="AlphaFoldDB" id="A0A516H1T1"/>
<dbReference type="KEGG" id="fer:FNB15_10825"/>
<keyword evidence="3 5" id="KW-0697">Rotamase</keyword>
<dbReference type="PROSITE" id="PS50059">
    <property type="entry name" value="FKBP_PPIASE"/>
    <property type="match status" value="1"/>
</dbReference>
<comment type="similarity">
    <text evidence="2 6">Belongs to the FKBP-type PPIase family.</text>
</comment>
<dbReference type="InterPro" id="IPR001179">
    <property type="entry name" value="PPIase_FKBP_dom"/>
</dbReference>
<feature type="chain" id="PRO_5021979323" description="Peptidyl-prolyl cis-trans isomerase" evidence="7">
    <location>
        <begin position="26"/>
        <end position="143"/>
    </location>
</feature>
<protein>
    <recommendedName>
        <fullName evidence="6">Peptidyl-prolyl cis-trans isomerase</fullName>
        <ecNumber evidence="6">5.2.1.8</ecNumber>
    </recommendedName>
</protein>
<evidence type="ECO:0000256" key="1">
    <source>
        <dbReference type="ARBA" id="ARBA00000971"/>
    </source>
</evidence>